<keyword evidence="2" id="KW-1185">Reference proteome</keyword>
<sequence>TEEVQISDQKEDLFDGYVSNIETDNIREQKILSLLSFSNIINILDKKELHLPKWAYIKNINENIKFFLSKYNLMNNHENKYTVKEVVTHILAGMQIHNTIKNIEQLKESLFNRHNKCLLLIHTISKNV</sequence>
<dbReference type="EMBL" id="KQ976538">
    <property type="protein sequence ID" value="KYM81314.1"/>
    <property type="molecule type" value="Genomic_DNA"/>
</dbReference>
<organism evidence="1 2">
    <name type="scientific">Atta colombica</name>
    <dbReference type="NCBI Taxonomy" id="520822"/>
    <lineage>
        <taxon>Eukaryota</taxon>
        <taxon>Metazoa</taxon>
        <taxon>Ecdysozoa</taxon>
        <taxon>Arthropoda</taxon>
        <taxon>Hexapoda</taxon>
        <taxon>Insecta</taxon>
        <taxon>Pterygota</taxon>
        <taxon>Neoptera</taxon>
        <taxon>Endopterygota</taxon>
        <taxon>Hymenoptera</taxon>
        <taxon>Apocrita</taxon>
        <taxon>Aculeata</taxon>
        <taxon>Formicoidea</taxon>
        <taxon>Formicidae</taxon>
        <taxon>Myrmicinae</taxon>
        <taxon>Atta</taxon>
    </lineage>
</organism>
<name>A0A151I2K7_9HYME</name>
<protein>
    <submittedName>
        <fullName evidence="1">Uncharacterized protein</fullName>
    </submittedName>
</protein>
<dbReference type="AlphaFoldDB" id="A0A151I2K7"/>
<dbReference type="Proteomes" id="UP000078540">
    <property type="component" value="Unassembled WGS sequence"/>
</dbReference>
<evidence type="ECO:0000313" key="2">
    <source>
        <dbReference type="Proteomes" id="UP000078540"/>
    </source>
</evidence>
<gene>
    <name evidence="1" type="ORF">ALC53_08222</name>
</gene>
<reference evidence="1 2" key="1">
    <citation type="submission" date="2015-09" db="EMBL/GenBank/DDBJ databases">
        <title>Atta colombica WGS genome.</title>
        <authorList>
            <person name="Nygaard S."/>
            <person name="Hu H."/>
            <person name="Boomsma J."/>
            <person name="Zhang G."/>
        </authorList>
    </citation>
    <scope>NUCLEOTIDE SEQUENCE [LARGE SCALE GENOMIC DNA]</scope>
    <source>
        <strain evidence="1">Treedump-2</strain>
        <tissue evidence="1">Whole body</tissue>
    </source>
</reference>
<feature type="non-terminal residue" evidence="1">
    <location>
        <position position="1"/>
    </location>
</feature>
<proteinExistence type="predicted"/>
<evidence type="ECO:0000313" key="1">
    <source>
        <dbReference type="EMBL" id="KYM81314.1"/>
    </source>
</evidence>
<accession>A0A151I2K7</accession>